<feature type="compositionally biased region" description="Acidic residues" evidence="1">
    <location>
        <begin position="606"/>
        <end position="622"/>
    </location>
</feature>
<dbReference type="VEuPathDB" id="TriTrypDB:LpyrH10_06_2650"/>
<name>A0A0N0VFU6_LEPPY</name>
<feature type="region of interest" description="Disordered" evidence="1">
    <location>
        <begin position="593"/>
        <end position="622"/>
    </location>
</feature>
<organism evidence="2 3">
    <name type="scientific">Leptomonas pyrrhocoris</name>
    <name type="common">Firebug parasite</name>
    <dbReference type="NCBI Taxonomy" id="157538"/>
    <lineage>
        <taxon>Eukaryota</taxon>
        <taxon>Discoba</taxon>
        <taxon>Euglenozoa</taxon>
        <taxon>Kinetoplastea</taxon>
        <taxon>Metakinetoplastina</taxon>
        <taxon>Trypanosomatida</taxon>
        <taxon>Trypanosomatidae</taxon>
        <taxon>Leishmaniinae</taxon>
        <taxon>Leptomonas</taxon>
    </lineage>
</organism>
<dbReference type="GeneID" id="26904186"/>
<dbReference type="RefSeq" id="XP_015659990.1">
    <property type="nucleotide sequence ID" value="XM_015801370.1"/>
</dbReference>
<evidence type="ECO:0000313" key="3">
    <source>
        <dbReference type="Proteomes" id="UP000037923"/>
    </source>
</evidence>
<dbReference type="AlphaFoldDB" id="A0A0N0VFU6"/>
<proteinExistence type="predicted"/>
<reference evidence="2 3" key="1">
    <citation type="submission" date="2015-07" db="EMBL/GenBank/DDBJ databases">
        <title>High-quality genome of monoxenous trypanosomatid Leptomonas pyrrhocoris.</title>
        <authorList>
            <person name="Flegontov P."/>
            <person name="Butenko A."/>
            <person name="Firsov S."/>
            <person name="Vlcek C."/>
            <person name="Logacheva M.D."/>
            <person name="Field M."/>
            <person name="Filatov D."/>
            <person name="Flegontova O."/>
            <person name="Gerasimov E."/>
            <person name="Jackson A.P."/>
            <person name="Kelly S."/>
            <person name="Opperdoes F."/>
            <person name="O'Reilly A."/>
            <person name="Votypka J."/>
            <person name="Yurchenko V."/>
            <person name="Lukes J."/>
        </authorList>
    </citation>
    <scope>NUCLEOTIDE SEQUENCE [LARGE SCALE GENOMIC DNA]</scope>
    <source>
        <strain evidence="2">H10</strain>
    </source>
</reference>
<dbReference type="EMBL" id="LGTL01000006">
    <property type="protein sequence ID" value="KPA81551.1"/>
    <property type="molecule type" value="Genomic_DNA"/>
</dbReference>
<dbReference type="Proteomes" id="UP000037923">
    <property type="component" value="Unassembled WGS sequence"/>
</dbReference>
<protein>
    <submittedName>
        <fullName evidence="2">Uncharacterized protein</fullName>
    </submittedName>
</protein>
<dbReference type="OMA" id="RWYLRAP"/>
<evidence type="ECO:0000313" key="2">
    <source>
        <dbReference type="EMBL" id="KPA81551.1"/>
    </source>
</evidence>
<feature type="compositionally biased region" description="Low complexity" evidence="1">
    <location>
        <begin position="99"/>
        <end position="111"/>
    </location>
</feature>
<keyword evidence="3" id="KW-1185">Reference proteome</keyword>
<dbReference type="OrthoDB" id="273528at2759"/>
<feature type="region of interest" description="Disordered" evidence="1">
    <location>
        <begin position="95"/>
        <end position="121"/>
    </location>
</feature>
<gene>
    <name evidence="2" type="ORF">ABB37_03895</name>
</gene>
<feature type="compositionally biased region" description="Polar residues" evidence="1">
    <location>
        <begin position="112"/>
        <end position="121"/>
    </location>
</feature>
<accession>A0A0N0VFU6</accession>
<comment type="caution">
    <text evidence="2">The sequence shown here is derived from an EMBL/GenBank/DDBJ whole genome shotgun (WGS) entry which is preliminary data.</text>
</comment>
<sequence length="622" mass="68128">MSDITVQLIFAFVGTRVPYHLCEPVTAAAAVTGSPLRSPFGNATTSSTSFNATAQSSLRVQSVNSSPNLVPSAPRTHFTAQQLLTRLAAIAKPLPHATPQPAADDASAQPSCEESITPPSSAVTHKAPLLELFDYTTMSPLDGAAVLLDEDVLLVLCDADTSVVLVEALQLEWLEAYSGTHRPHQLTRPLTPFTPTSATEMAVCTTEERLRNVAHARLALCKPLPLHRQLLEREFAECMTALANQRKHLQQLKSSSDSFPSLNTTTVAAAGGAVESTVLSASTSGMAERFPLLTELEPSLTSLLASDGDGAHGVSIDNSPLMCDTQLAAKETLLIRIAKQLTKLLQLVAEEEDHENSFAAGEHTQALQAFLASAEQDRDTAEAIVKTYQAEMTRQLKCVRFLVAHVTHLRNIVKNTRREIGAIELVLNRLSMILERPRLLEQAEALLRRRVILRRAARRQLLLLQETEYGDLQRDLNEFSHLREVQKVLPPKVRWYLRAPLPSLHPVEDVVATLLDHALIDRDVDEAQELVERTRFAPPLAPSSTNAGQTPQQINDALLPVERLLRRAEKAEAEAAAYKTRVAELELRVKEYESVKDASSKSMDTAETEALPDDAAEEAASK</sequence>
<evidence type="ECO:0000256" key="1">
    <source>
        <dbReference type="SAM" id="MobiDB-lite"/>
    </source>
</evidence>